<dbReference type="Proteomes" id="UP001497527">
    <property type="component" value="Unassembled WGS sequence"/>
</dbReference>
<evidence type="ECO:0000313" key="2">
    <source>
        <dbReference type="Proteomes" id="UP001497527"/>
    </source>
</evidence>
<comment type="caution">
    <text evidence="1">The sequence shown here is derived from an EMBL/GenBank/DDBJ whole genome shotgun (WGS) entry which is preliminary data.</text>
</comment>
<organism evidence="1 2">
    <name type="scientific">Tenacibaculum polynesiense</name>
    <dbReference type="NCBI Taxonomy" id="3137857"/>
    <lineage>
        <taxon>Bacteria</taxon>
        <taxon>Pseudomonadati</taxon>
        <taxon>Bacteroidota</taxon>
        <taxon>Flavobacteriia</taxon>
        <taxon>Flavobacteriales</taxon>
        <taxon>Flavobacteriaceae</taxon>
        <taxon>Tenacibaculum</taxon>
    </lineage>
</organism>
<sequence length="47" mass="5516">MKNLTKQYETARNNANEFMKNGQISKYFEALLEMNKYKKLMVAVVAN</sequence>
<name>A0ABP1F293_9FLAO</name>
<accession>A0ABP1F293</accession>
<dbReference type="EMBL" id="CAXJIO010000011">
    <property type="protein sequence ID" value="CAL2102365.1"/>
    <property type="molecule type" value="Genomic_DNA"/>
</dbReference>
<evidence type="ECO:0000313" key="1">
    <source>
        <dbReference type="EMBL" id="CAL2102365.1"/>
    </source>
</evidence>
<dbReference type="RefSeq" id="WP_348715575.1">
    <property type="nucleotide sequence ID" value="NZ_CAXJIO010000011.1"/>
</dbReference>
<reference evidence="1 2" key="1">
    <citation type="submission" date="2024-05" db="EMBL/GenBank/DDBJ databases">
        <authorList>
            <person name="Duchaud E."/>
        </authorList>
    </citation>
    <scope>NUCLEOTIDE SEQUENCE [LARGE SCALE GENOMIC DNA]</scope>
    <source>
        <strain evidence="1">Ena-SAMPLE-TAB-13-05-2024-13:56:06:370-140308</strain>
    </source>
</reference>
<keyword evidence="2" id="KW-1185">Reference proteome</keyword>
<gene>
    <name evidence="1" type="ORF">T190423A01A_20116</name>
</gene>
<proteinExistence type="predicted"/>
<protein>
    <submittedName>
        <fullName evidence="1">Uncharacterized protein</fullName>
    </submittedName>
</protein>